<dbReference type="GO" id="GO:0055052">
    <property type="term" value="C:ATP-binding cassette (ABC) transporter complex, substrate-binding subunit-containing"/>
    <property type="evidence" value="ECO:0007669"/>
    <property type="project" value="TreeGrafter"/>
</dbReference>
<dbReference type="PANTHER" id="PTHR30061:SF50">
    <property type="entry name" value="MALTOSE_MALTODEXTRIN-BINDING PERIPLASMIC PROTEIN"/>
    <property type="match status" value="1"/>
</dbReference>
<dbReference type="SUPFAM" id="SSF53850">
    <property type="entry name" value="Periplasmic binding protein-like II"/>
    <property type="match status" value="1"/>
</dbReference>
<dbReference type="GO" id="GO:0042956">
    <property type="term" value="P:maltodextrin transmembrane transport"/>
    <property type="evidence" value="ECO:0007669"/>
    <property type="project" value="TreeGrafter"/>
</dbReference>
<gene>
    <name evidence="4" type="primary">mifC</name>
    <name evidence="4" type="ORF">GCM10011369_22350</name>
</gene>
<evidence type="ECO:0000313" key="4">
    <source>
        <dbReference type="EMBL" id="GGA79885.1"/>
    </source>
</evidence>
<dbReference type="Proteomes" id="UP000619743">
    <property type="component" value="Unassembled WGS sequence"/>
</dbReference>
<dbReference type="PANTHER" id="PTHR30061">
    <property type="entry name" value="MALTOSE-BINDING PERIPLASMIC PROTEIN"/>
    <property type="match status" value="1"/>
</dbReference>
<evidence type="ECO:0000256" key="3">
    <source>
        <dbReference type="ARBA" id="ARBA00022729"/>
    </source>
</evidence>
<comment type="caution">
    <text evidence="4">The sequence shown here is derived from an EMBL/GenBank/DDBJ whole genome shotgun (WGS) entry which is preliminary data.</text>
</comment>
<organism evidence="4 5">
    <name type="scientific">Neiella marina</name>
    <dbReference type="NCBI Taxonomy" id="508461"/>
    <lineage>
        <taxon>Bacteria</taxon>
        <taxon>Pseudomonadati</taxon>
        <taxon>Pseudomonadota</taxon>
        <taxon>Gammaproteobacteria</taxon>
        <taxon>Alteromonadales</taxon>
        <taxon>Echinimonadaceae</taxon>
        <taxon>Neiella</taxon>
    </lineage>
</organism>
<dbReference type="Pfam" id="PF13416">
    <property type="entry name" value="SBP_bac_8"/>
    <property type="match status" value="1"/>
</dbReference>
<evidence type="ECO:0000256" key="1">
    <source>
        <dbReference type="ARBA" id="ARBA00008520"/>
    </source>
</evidence>
<keyword evidence="3" id="KW-0732">Signal</keyword>
<proteinExistence type="inferred from homology"/>
<keyword evidence="2" id="KW-0813">Transport</keyword>
<reference evidence="5" key="1">
    <citation type="journal article" date="2019" name="Int. J. Syst. Evol. Microbiol.">
        <title>The Global Catalogue of Microorganisms (GCM) 10K type strain sequencing project: providing services to taxonomists for standard genome sequencing and annotation.</title>
        <authorList>
            <consortium name="The Broad Institute Genomics Platform"/>
            <consortium name="The Broad Institute Genome Sequencing Center for Infectious Disease"/>
            <person name="Wu L."/>
            <person name="Ma J."/>
        </authorList>
    </citation>
    <scope>NUCLEOTIDE SEQUENCE [LARGE SCALE GENOMIC DNA]</scope>
    <source>
        <strain evidence="5">CGMCC 1.10130</strain>
    </source>
</reference>
<dbReference type="GO" id="GO:0015768">
    <property type="term" value="P:maltose transport"/>
    <property type="evidence" value="ECO:0007669"/>
    <property type="project" value="TreeGrafter"/>
</dbReference>
<dbReference type="GO" id="GO:1901982">
    <property type="term" value="F:maltose binding"/>
    <property type="evidence" value="ECO:0007669"/>
    <property type="project" value="TreeGrafter"/>
</dbReference>
<evidence type="ECO:0008006" key="6">
    <source>
        <dbReference type="Google" id="ProtNLM"/>
    </source>
</evidence>
<dbReference type="EMBL" id="BMDX01000010">
    <property type="protein sequence ID" value="GGA79885.1"/>
    <property type="molecule type" value="Genomic_DNA"/>
</dbReference>
<protein>
    <recommendedName>
        <fullName evidence="6">Extracellular solute-binding protein</fullName>
    </recommendedName>
</protein>
<accession>A0A8J2U5U0</accession>
<name>A0A8J2U5U0_9GAMM</name>
<comment type="similarity">
    <text evidence="1">Belongs to the bacterial solute-binding protein 1 family.</text>
</comment>
<dbReference type="Gene3D" id="3.40.190.10">
    <property type="entry name" value="Periplasmic binding protein-like II"/>
    <property type="match status" value="2"/>
</dbReference>
<sequence>MLFVVSAASKSADIELWHAHQAQDFVVHLAKQFEAETGQRIRISAYKTSRVKAELLLGAKNNVLPDMIFVPSDFLGLYHELKLNRLNDSWLDPAISANAKDTAVIDGNLYGVPVIQGNHLMLYYNKSLVAKPATSWHQLLKQQDALAAKGVRTIGWNYNEMFWFVPFLGAYGSTPITDGKVTLNTPQMVSALRFYQSLSNRGLIDPGCDYNCAQKDFVDGATAYAINGDWAYADLKAELGDDLGLAVLPAIDDKPLRPFSSTFTLAFPRVMGDSKRQETLRLFARFVQSELIQRQTYQSYQLLPTNSAVFAALRDSVSGQQRVLFQQLATTNPMPSEASMAIVWQAMAVAYQRFINKGYTPEQTAQYMQQVADRELARFMAGR</sequence>
<keyword evidence="5" id="KW-1185">Reference proteome</keyword>
<dbReference type="InterPro" id="IPR006059">
    <property type="entry name" value="SBP"/>
</dbReference>
<dbReference type="AlphaFoldDB" id="A0A8J2U5U0"/>
<evidence type="ECO:0000313" key="5">
    <source>
        <dbReference type="Proteomes" id="UP000619743"/>
    </source>
</evidence>
<evidence type="ECO:0000256" key="2">
    <source>
        <dbReference type="ARBA" id="ARBA00022448"/>
    </source>
</evidence>